<name>A0A8J3WYC2_9ACTN</name>
<feature type="region of interest" description="Disordered" evidence="1">
    <location>
        <begin position="1"/>
        <end position="76"/>
    </location>
</feature>
<evidence type="ECO:0000313" key="3">
    <source>
        <dbReference type="Proteomes" id="UP000634476"/>
    </source>
</evidence>
<dbReference type="Proteomes" id="UP000634476">
    <property type="component" value="Unassembled WGS sequence"/>
</dbReference>
<sequence length="76" mass="8059">MSPRDVSRKDAARKDAARKDSARKDSARKDSAQKDAPAGTGVTGARRRVQAAQPSTPVAVCAAPTGLDSGDPRWRR</sequence>
<evidence type="ECO:0000313" key="2">
    <source>
        <dbReference type="EMBL" id="GII03667.1"/>
    </source>
</evidence>
<comment type="caution">
    <text evidence="2">The sequence shown here is derived from an EMBL/GenBank/DDBJ whole genome shotgun (WGS) entry which is preliminary data.</text>
</comment>
<evidence type="ECO:0000256" key="1">
    <source>
        <dbReference type="SAM" id="MobiDB-lite"/>
    </source>
</evidence>
<feature type="compositionally biased region" description="Basic and acidic residues" evidence="1">
    <location>
        <begin position="1"/>
        <end position="33"/>
    </location>
</feature>
<dbReference type="EMBL" id="BOOK01000040">
    <property type="protein sequence ID" value="GII03667.1"/>
    <property type="molecule type" value="Genomic_DNA"/>
</dbReference>
<accession>A0A8J3WYC2</accession>
<dbReference type="AlphaFoldDB" id="A0A8J3WYC2"/>
<gene>
    <name evidence="2" type="ORF">Pta02_56750</name>
</gene>
<organism evidence="2 3">
    <name type="scientific">Planobispora takensis</name>
    <dbReference type="NCBI Taxonomy" id="1367882"/>
    <lineage>
        <taxon>Bacteria</taxon>
        <taxon>Bacillati</taxon>
        <taxon>Actinomycetota</taxon>
        <taxon>Actinomycetes</taxon>
        <taxon>Streptosporangiales</taxon>
        <taxon>Streptosporangiaceae</taxon>
        <taxon>Planobispora</taxon>
    </lineage>
</organism>
<proteinExistence type="predicted"/>
<keyword evidence="3" id="KW-1185">Reference proteome</keyword>
<protein>
    <submittedName>
        <fullName evidence="2">Uncharacterized protein</fullName>
    </submittedName>
</protein>
<reference evidence="2" key="1">
    <citation type="submission" date="2021-01" db="EMBL/GenBank/DDBJ databases">
        <title>Whole genome shotgun sequence of Planobispora takensis NBRC 109077.</title>
        <authorList>
            <person name="Komaki H."/>
            <person name="Tamura T."/>
        </authorList>
    </citation>
    <scope>NUCLEOTIDE SEQUENCE</scope>
    <source>
        <strain evidence="2">NBRC 109077</strain>
    </source>
</reference>